<evidence type="ECO:0000256" key="1">
    <source>
        <dbReference type="ARBA" id="ARBA00023125"/>
    </source>
</evidence>
<accession>A0A062TSD4</accession>
<dbReference type="STRING" id="1280941.HY2_06280"/>
<dbReference type="PROSITE" id="PS50977">
    <property type="entry name" value="HTH_TETR_2"/>
    <property type="match status" value="1"/>
</dbReference>
<dbReference type="Gene3D" id="1.10.357.10">
    <property type="entry name" value="Tetracycline Repressor, domain 2"/>
    <property type="match status" value="1"/>
</dbReference>
<dbReference type="InterPro" id="IPR041478">
    <property type="entry name" value="TetR_C_27"/>
</dbReference>
<name>A0A062TSD4_9PROT</name>
<dbReference type="eggNOG" id="COG1309">
    <property type="taxonomic scope" value="Bacteria"/>
</dbReference>
<dbReference type="Proteomes" id="UP000249123">
    <property type="component" value="Unassembled WGS sequence"/>
</dbReference>
<dbReference type="RefSeq" id="WP_034829448.1">
    <property type="nucleotide sequence ID" value="NZ_AWFA01000089.1"/>
</dbReference>
<dbReference type="OrthoDB" id="9802802at2"/>
<dbReference type="PRINTS" id="PR00455">
    <property type="entry name" value="HTHTETR"/>
</dbReference>
<dbReference type="SUPFAM" id="SSF48498">
    <property type="entry name" value="Tetracyclin repressor-like, C-terminal domain"/>
    <property type="match status" value="1"/>
</dbReference>
<reference evidence="2 3" key="1">
    <citation type="submission" date="2013-04" db="EMBL/GenBank/DDBJ databases">
        <title>Hyphomonas sp. T24B3 Genome Sequencing.</title>
        <authorList>
            <person name="Lai Q."/>
            <person name="Shao Z."/>
        </authorList>
    </citation>
    <scope>NUCLEOTIDE SEQUENCE [LARGE SCALE GENOMIC DNA]</scope>
    <source>
        <strain evidence="2 3">T24B3</strain>
    </source>
</reference>
<evidence type="ECO:0000313" key="2">
    <source>
        <dbReference type="EMBL" id="RAN35608.1"/>
    </source>
</evidence>
<dbReference type="InterPro" id="IPR001647">
    <property type="entry name" value="HTH_TetR"/>
</dbReference>
<organism evidence="2 3">
    <name type="scientific">Hyphomonas pacifica</name>
    <dbReference type="NCBI Taxonomy" id="1280941"/>
    <lineage>
        <taxon>Bacteria</taxon>
        <taxon>Pseudomonadati</taxon>
        <taxon>Pseudomonadota</taxon>
        <taxon>Alphaproteobacteria</taxon>
        <taxon>Hyphomonadales</taxon>
        <taxon>Hyphomonadaceae</taxon>
        <taxon>Hyphomonas</taxon>
    </lineage>
</organism>
<dbReference type="InterPro" id="IPR036271">
    <property type="entry name" value="Tet_transcr_reg_TetR-rel_C_sf"/>
</dbReference>
<sequence length="204" mass="23365">MSDTTDTRQQILEAAMERIVHYGYAKTTMSEIAKDCNMSAGNIYRFFASKLDIAEAIARKFNAELYQSYAGICRQKASAADRLRRFFEFSLVRTYEALEEKDKLIELAETLGDERPLFMNEQLAQERVYLVQILEEGIESGEFRPIEHKEDVAEMIQASLMKFRFPQMFSHLTLPKLQRELAGVMNLLLAGLSAGAVVPERHIE</sequence>
<evidence type="ECO:0000313" key="3">
    <source>
        <dbReference type="Proteomes" id="UP000249123"/>
    </source>
</evidence>
<dbReference type="EMBL" id="AWFB01000003">
    <property type="protein sequence ID" value="RAN35608.1"/>
    <property type="molecule type" value="Genomic_DNA"/>
</dbReference>
<dbReference type="GO" id="GO:0003677">
    <property type="term" value="F:DNA binding"/>
    <property type="evidence" value="ECO:0007669"/>
    <property type="project" value="UniProtKB-UniRule"/>
</dbReference>
<dbReference type="PANTHER" id="PTHR43479">
    <property type="entry name" value="ACREF/ENVCD OPERON REPRESSOR-RELATED"/>
    <property type="match status" value="1"/>
</dbReference>
<dbReference type="InterPro" id="IPR009057">
    <property type="entry name" value="Homeodomain-like_sf"/>
</dbReference>
<dbReference type="AlphaFoldDB" id="A0A062TSD4"/>
<protein>
    <submittedName>
        <fullName evidence="2">Uncharacterized protein</fullName>
    </submittedName>
</protein>
<keyword evidence="1" id="KW-0238">DNA-binding</keyword>
<keyword evidence="3" id="KW-1185">Reference proteome</keyword>
<dbReference type="SUPFAM" id="SSF46689">
    <property type="entry name" value="Homeodomain-like"/>
    <property type="match status" value="1"/>
</dbReference>
<comment type="caution">
    <text evidence="2">The sequence shown here is derived from an EMBL/GenBank/DDBJ whole genome shotgun (WGS) entry which is preliminary data.</text>
</comment>
<dbReference type="Pfam" id="PF17935">
    <property type="entry name" value="TetR_C_27"/>
    <property type="match status" value="1"/>
</dbReference>
<proteinExistence type="predicted"/>
<dbReference type="PANTHER" id="PTHR43479:SF11">
    <property type="entry name" value="ACREF_ENVCD OPERON REPRESSOR-RELATED"/>
    <property type="match status" value="1"/>
</dbReference>
<dbReference type="InterPro" id="IPR050624">
    <property type="entry name" value="HTH-type_Tx_Regulator"/>
</dbReference>
<dbReference type="Pfam" id="PF00440">
    <property type="entry name" value="TetR_N"/>
    <property type="match status" value="1"/>
</dbReference>
<accession>A0A328K179</accession>
<gene>
    <name evidence="2" type="ORF">HY3_07250</name>
</gene>